<evidence type="ECO:0000313" key="1">
    <source>
        <dbReference type="EMBL" id="GAI98657.1"/>
    </source>
</evidence>
<dbReference type="AlphaFoldDB" id="X1T022"/>
<proteinExistence type="predicted"/>
<accession>X1T022</accession>
<protein>
    <submittedName>
        <fullName evidence="1">Uncharacterized protein</fullName>
    </submittedName>
</protein>
<name>X1T022_9ZZZZ</name>
<organism evidence="1">
    <name type="scientific">marine sediment metagenome</name>
    <dbReference type="NCBI Taxonomy" id="412755"/>
    <lineage>
        <taxon>unclassified sequences</taxon>
        <taxon>metagenomes</taxon>
        <taxon>ecological metagenomes</taxon>
    </lineage>
</organism>
<sequence length="177" mass="19639">CPYLIKATVHGAESAEVECKWGGELMSPLLDYTSKVPVSRTIAQIQAKLVEHGARAVMMEYGADGRIQALAFNVKMPNGELPIRLPIDAAATLRVLQGQAYNREIPARYAKEEHAYRVAWRIIKDWIEAQMSLLETEMVRMEEIFLPYVITPSGQTIYQVMAGKGFLLGLGEGGKGE</sequence>
<dbReference type="EMBL" id="BARW01025025">
    <property type="protein sequence ID" value="GAI98657.1"/>
    <property type="molecule type" value="Genomic_DNA"/>
</dbReference>
<reference evidence="1" key="1">
    <citation type="journal article" date="2014" name="Front. Microbiol.">
        <title>High frequency of phylogenetically diverse reductive dehalogenase-homologous genes in deep subseafloor sedimentary metagenomes.</title>
        <authorList>
            <person name="Kawai M."/>
            <person name="Futagami T."/>
            <person name="Toyoda A."/>
            <person name="Takaki Y."/>
            <person name="Nishi S."/>
            <person name="Hori S."/>
            <person name="Arai W."/>
            <person name="Tsubouchi T."/>
            <person name="Morono Y."/>
            <person name="Uchiyama I."/>
            <person name="Ito T."/>
            <person name="Fujiyama A."/>
            <person name="Inagaki F."/>
            <person name="Takami H."/>
        </authorList>
    </citation>
    <scope>NUCLEOTIDE SEQUENCE</scope>
    <source>
        <strain evidence="1">Expedition CK06-06</strain>
    </source>
</reference>
<feature type="non-terminal residue" evidence="1">
    <location>
        <position position="1"/>
    </location>
</feature>
<gene>
    <name evidence="1" type="ORF">S12H4_41124</name>
</gene>
<comment type="caution">
    <text evidence="1">The sequence shown here is derived from an EMBL/GenBank/DDBJ whole genome shotgun (WGS) entry which is preliminary data.</text>
</comment>